<keyword evidence="2" id="KW-1185">Reference proteome</keyword>
<dbReference type="EMBL" id="MZ501074">
    <property type="protein sequence ID" value="QXV80172.1"/>
    <property type="molecule type" value="Genomic_DNA"/>
</dbReference>
<organism evidence="1 2">
    <name type="scientific">Escherichia phage HildyBeyeler</name>
    <dbReference type="NCBI Taxonomy" id="2852005"/>
    <lineage>
        <taxon>Viruses</taxon>
        <taxon>Duplodnaviria</taxon>
        <taxon>Heunggongvirae</taxon>
        <taxon>Uroviricota</taxon>
        <taxon>Caudoviricetes</taxon>
        <taxon>Demerecviridae</taxon>
        <taxon>Markadamsvirinae</taxon>
        <taxon>Tequintavirus</taxon>
        <taxon>Tequintavirus hildybeyeler</taxon>
    </lineage>
</organism>
<sequence length="135" mass="14663">MEFINMKKQNIPFDRAQSSIVLVYSNGARYHVEAGHVVDDLIEFNDVLQVTTFAYTTGKLSSRIKAKGVHIDTMKQETIIIDAVKSGLAFAVVAPCPACLDDQLMSAKVFTCAGIRSDVSGEDISFIADALAYGL</sequence>
<dbReference type="Proteomes" id="UP000828743">
    <property type="component" value="Segment"/>
</dbReference>
<evidence type="ECO:0000313" key="2">
    <source>
        <dbReference type="Proteomes" id="UP000828743"/>
    </source>
</evidence>
<reference evidence="2" key="1">
    <citation type="journal article" date="2021" name="PLoS Biol.">
        <title>Systematic exploration of Escherichia coli phage-host interactions with the BASEL phage collection.</title>
        <authorList>
            <person name="Maffei E."/>
            <person name="Shaidullina A."/>
            <person name="Burkolter M."/>
            <person name="Heyer Y."/>
            <person name="Estermann F."/>
            <person name="Druelle V."/>
            <person name="Sauer P."/>
            <person name="Willi L."/>
            <person name="Michaelis S."/>
            <person name="Hilbi H."/>
            <person name="Thaler D.S."/>
            <person name="Harms A."/>
        </authorList>
    </citation>
    <scope>NUCLEOTIDE SEQUENCE [LARGE SCALE GENOMIC DNA]</scope>
    <source>
        <strain evidence="2">Bas33</strain>
    </source>
</reference>
<gene>
    <name evidence="1" type="ORF">bas33_0184</name>
</gene>
<name>A0AAE8AZH9_9CAUD</name>
<protein>
    <submittedName>
        <fullName evidence="1">Uncharacterized protein</fullName>
    </submittedName>
</protein>
<evidence type="ECO:0000313" key="1">
    <source>
        <dbReference type="EMBL" id="QXV80172.1"/>
    </source>
</evidence>
<accession>A0AAE8AZH9</accession>
<proteinExistence type="predicted"/>